<dbReference type="EMBL" id="JAAHFQ010000200">
    <property type="protein sequence ID" value="NER28336.1"/>
    <property type="molecule type" value="Genomic_DNA"/>
</dbReference>
<protein>
    <recommendedName>
        <fullName evidence="2">Peptide ABC transporter substrate-binding protein</fullName>
    </recommendedName>
</protein>
<comment type="caution">
    <text evidence="1">The sequence shown here is derived from an EMBL/GenBank/DDBJ whole genome shotgun (WGS) entry which is preliminary data.</text>
</comment>
<evidence type="ECO:0008006" key="2">
    <source>
        <dbReference type="Google" id="ProtNLM"/>
    </source>
</evidence>
<dbReference type="AlphaFoldDB" id="A0A6B3N3R3"/>
<name>A0A6B3N3R3_9CYAN</name>
<proteinExistence type="predicted"/>
<organism evidence="1">
    <name type="scientific">Symploca sp. SIO1C4</name>
    <dbReference type="NCBI Taxonomy" id="2607765"/>
    <lineage>
        <taxon>Bacteria</taxon>
        <taxon>Bacillati</taxon>
        <taxon>Cyanobacteriota</taxon>
        <taxon>Cyanophyceae</taxon>
        <taxon>Coleofasciculales</taxon>
        <taxon>Coleofasciculaceae</taxon>
        <taxon>Symploca</taxon>
    </lineage>
</organism>
<reference evidence="1" key="1">
    <citation type="submission" date="2019-11" db="EMBL/GenBank/DDBJ databases">
        <title>Genomic insights into an expanded diversity of filamentous marine cyanobacteria reveals the extraordinary biosynthetic potential of Moorea and Okeania.</title>
        <authorList>
            <person name="Ferreira Leao T."/>
            <person name="Wang M."/>
            <person name="Moss N."/>
            <person name="Da Silva R."/>
            <person name="Sanders J."/>
            <person name="Nurk S."/>
            <person name="Gurevich A."/>
            <person name="Humphrey G."/>
            <person name="Reher R."/>
            <person name="Zhu Q."/>
            <person name="Belda-Ferre P."/>
            <person name="Glukhov E."/>
            <person name="Rex R."/>
            <person name="Dorrestein P.C."/>
            <person name="Knight R."/>
            <person name="Pevzner P."/>
            <person name="Gerwick W.H."/>
            <person name="Gerwick L."/>
        </authorList>
    </citation>
    <scope>NUCLEOTIDE SEQUENCE</scope>
    <source>
        <strain evidence="1">SIO1C4</strain>
    </source>
</reference>
<accession>A0A6B3N3R3</accession>
<evidence type="ECO:0000313" key="1">
    <source>
        <dbReference type="EMBL" id="NER28336.1"/>
    </source>
</evidence>
<sequence>MTSENTPFNLLQSSPDRGNLKVIAFGDPKVVENYILTQYRLGYAEVNEWSRPLPTTNPGEVMSILIKRVSPDKS</sequence>
<gene>
    <name evidence="1" type="ORF">F6J89_12045</name>
</gene>